<dbReference type="Proteomes" id="UP001251524">
    <property type="component" value="Unassembled WGS sequence"/>
</dbReference>
<dbReference type="EMBL" id="JAVDVY010000003">
    <property type="protein sequence ID" value="MDR7136100.1"/>
    <property type="molecule type" value="Genomic_DNA"/>
</dbReference>
<keyword evidence="2" id="KW-0732">Signal</keyword>
<organism evidence="4 5">
    <name type="scientific">Lysobacter niastensis</name>
    <dbReference type="NCBI Taxonomy" id="380629"/>
    <lineage>
        <taxon>Bacteria</taxon>
        <taxon>Pseudomonadati</taxon>
        <taxon>Pseudomonadota</taxon>
        <taxon>Gammaproteobacteria</taxon>
        <taxon>Lysobacterales</taxon>
        <taxon>Lysobacteraceae</taxon>
        <taxon>Lysobacter</taxon>
    </lineage>
</organism>
<dbReference type="RefSeq" id="WP_310064295.1">
    <property type="nucleotide sequence ID" value="NZ_JAVDVY010000003.1"/>
</dbReference>
<gene>
    <name evidence="4" type="ORF">J2X06_003318</name>
</gene>
<sequence length="131" mass="13258">MTQKTLPILVVALATAMLAVACKKAEETPTTTPPAETATAPAAETPPPATETPPPATEPAPSTTASAAPVDSGMSFADMDKNKDGGITKDELAPTEMLSQHFSAADKDGDGKLTQSEVDGHRAEMAANPGG</sequence>
<evidence type="ECO:0000259" key="3">
    <source>
        <dbReference type="PROSITE" id="PS50222"/>
    </source>
</evidence>
<name>A0ABU1WET1_9GAMM</name>
<feature type="compositionally biased region" description="Low complexity" evidence="1">
    <location>
        <begin position="59"/>
        <end position="69"/>
    </location>
</feature>
<evidence type="ECO:0000313" key="5">
    <source>
        <dbReference type="Proteomes" id="UP001251524"/>
    </source>
</evidence>
<comment type="caution">
    <text evidence="4">The sequence shown here is derived from an EMBL/GenBank/DDBJ whole genome shotgun (WGS) entry which is preliminary data.</text>
</comment>
<accession>A0ABU1WET1</accession>
<feature type="compositionally biased region" description="Low complexity" evidence="1">
    <location>
        <begin position="28"/>
        <end position="43"/>
    </location>
</feature>
<feature type="compositionally biased region" description="Pro residues" evidence="1">
    <location>
        <begin position="44"/>
        <end position="58"/>
    </location>
</feature>
<proteinExistence type="predicted"/>
<dbReference type="Pfam" id="PF13202">
    <property type="entry name" value="EF-hand_5"/>
    <property type="match status" value="2"/>
</dbReference>
<dbReference type="PROSITE" id="PS51257">
    <property type="entry name" value="PROKAR_LIPOPROTEIN"/>
    <property type="match status" value="1"/>
</dbReference>
<dbReference type="InterPro" id="IPR002048">
    <property type="entry name" value="EF_hand_dom"/>
</dbReference>
<dbReference type="PROSITE" id="PS50222">
    <property type="entry name" value="EF_HAND_2"/>
    <property type="match status" value="1"/>
</dbReference>
<evidence type="ECO:0000313" key="4">
    <source>
        <dbReference type="EMBL" id="MDR7136100.1"/>
    </source>
</evidence>
<reference evidence="4 5" key="1">
    <citation type="submission" date="2023-07" db="EMBL/GenBank/DDBJ databases">
        <title>Sorghum-associated microbial communities from plants grown in Nebraska, USA.</title>
        <authorList>
            <person name="Schachtman D."/>
        </authorList>
    </citation>
    <scope>NUCLEOTIDE SEQUENCE [LARGE SCALE GENOMIC DNA]</scope>
    <source>
        <strain evidence="4 5">BE198</strain>
    </source>
</reference>
<dbReference type="InterPro" id="IPR011992">
    <property type="entry name" value="EF-hand-dom_pair"/>
</dbReference>
<dbReference type="InterPro" id="IPR018247">
    <property type="entry name" value="EF_Hand_1_Ca_BS"/>
</dbReference>
<feature type="chain" id="PRO_5045567114" description="EF-hand domain-containing protein" evidence="2">
    <location>
        <begin position="22"/>
        <end position="131"/>
    </location>
</feature>
<dbReference type="SUPFAM" id="SSF47473">
    <property type="entry name" value="EF-hand"/>
    <property type="match status" value="1"/>
</dbReference>
<feature type="signal peptide" evidence="2">
    <location>
        <begin position="1"/>
        <end position="21"/>
    </location>
</feature>
<feature type="compositionally biased region" description="Basic and acidic residues" evidence="1">
    <location>
        <begin position="78"/>
        <end position="92"/>
    </location>
</feature>
<dbReference type="Gene3D" id="1.10.238.10">
    <property type="entry name" value="EF-hand"/>
    <property type="match status" value="1"/>
</dbReference>
<feature type="region of interest" description="Disordered" evidence="1">
    <location>
        <begin position="24"/>
        <end position="131"/>
    </location>
</feature>
<evidence type="ECO:0000256" key="2">
    <source>
        <dbReference type="SAM" id="SignalP"/>
    </source>
</evidence>
<evidence type="ECO:0000256" key="1">
    <source>
        <dbReference type="SAM" id="MobiDB-lite"/>
    </source>
</evidence>
<keyword evidence="5" id="KW-1185">Reference proteome</keyword>
<feature type="domain" description="EF-hand" evidence="3">
    <location>
        <begin position="93"/>
        <end position="128"/>
    </location>
</feature>
<protein>
    <recommendedName>
        <fullName evidence="3">EF-hand domain-containing protein</fullName>
    </recommendedName>
</protein>
<dbReference type="PROSITE" id="PS00018">
    <property type="entry name" value="EF_HAND_1"/>
    <property type="match status" value="1"/>
</dbReference>
<dbReference type="CDD" id="cd00051">
    <property type="entry name" value="EFh"/>
    <property type="match status" value="1"/>
</dbReference>